<evidence type="ECO:0000256" key="1">
    <source>
        <dbReference type="ARBA" id="ARBA00022499"/>
    </source>
</evidence>
<proteinExistence type="predicted"/>
<keyword evidence="2" id="KW-0597">Phosphoprotein</keyword>
<evidence type="ECO:0000256" key="2">
    <source>
        <dbReference type="ARBA" id="ARBA00022553"/>
    </source>
</evidence>
<accession>A0A8W8J922</accession>
<reference evidence="6" key="1">
    <citation type="submission" date="2022-08" db="UniProtKB">
        <authorList>
            <consortium name="EnsemblMetazoa"/>
        </authorList>
    </citation>
    <scope>IDENTIFICATION</scope>
    <source>
        <strain evidence="6">05x7-T-G4-1.051#20</strain>
    </source>
</reference>
<keyword evidence="3" id="KW-0832">Ubl conjugation</keyword>
<dbReference type="InterPro" id="IPR042838">
    <property type="entry name" value="KIAA1958"/>
</dbReference>
<name>A0A8W8J922_MAGGI</name>
<dbReference type="PANTHER" id="PTHR46963">
    <property type="entry name" value="SIMILAR TO RIKEN CDNA E130308A19"/>
    <property type="match status" value="1"/>
</dbReference>
<dbReference type="InterPro" id="IPR013762">
    <property type="entry name" value="Integrase-like_cat_sf"/>
</dbReference>
<evidence type="ECO:0000259" key="5">
    <source>
        <dbReference type="PROSITE" id="PS51898"/>
    </source>
</evidence>
<dbReference type="InterPro" id="IPR002104">
    <property type="entry name" value="Integrase_catalytic"/>
</dbReference>
<keyword evidence="7" id="KW-1185">Reference proteome</keyword>
<dbReference type="GO" id="GO:0006310">
    <property type="term" value="P:DNA recombination"/>
    <property type="evidence" value="ECO:0007669"/>
    <property type="project" value="UniProtKB-KW"/>
</dbReference>
<evidence type="ECO:0000256" key="3">
    <source>
        <dbReference type="ARBA" id="ARBA00022843"/>
    </source>
</evidence>
<dbReference type="SUPFAM" id="SSF56349">
    <property type="entry name" value="DNA breaking-rejoining enzymes"/>
    <property type="match status" value="1"/>
</dbReference>
<dbReference type="InterPro" id="IPR021893">
    <property type="entry name" value="ZMYM2-like_C"/>
</dbReference>
<dbReference type="Proteomes" id="UP000005408">
    <property type="component" value="Unassembled WGS sequence"/>
</dbReference>
<dbReference type="EnsemblMetazoa" id="G17245.1">
    <property type="protein sequence ID" value="G17245.1:cds"/>
    <property type="gene ID" value="G17245"/>
</dbReference>
<dbReference type="GO" id="GO:0003677">
    <property type="term" value="F:DNA binding"/>
    <property type="evidence" value="ECO:0007669"/>
    <property type="project" value="InterPro"/>
</dbReference>
<dbReference type="InterPro" id="IPR011010">
    <property type="entry name" value="DNA_brk_join_enz"/>
</dbReference>
<dbReference type="PROSITE" id="PS51898">
    <property type="entry name" value="TYR_RECOMBINASE"/>
    <property type="match status" value="1"/>
</dbReference>
<evidence type="ECO:0000313" key="6">
    <source>
        <dbReference type="EnsemblMetazoa" id="G17245.1:cds"/>
    </source>
</evidence>
<dbReference type="PANTHER" id="PTHR46963:SF2">
    <property type="match status" value="1"/>
</dbReference>
<sequence>MGDSENDVVLGNTGPSGDNNAAYRNFEVGSRFLQVSEQETWLTEVCTEARKLYEIPPPELNMYLARFFLSVRRLGGSEYEPETLRGYLGSFARHLRENGYQHNILESHLFSHAREVLMSKRKQLKSQGKGNRKRKAEPLAHEDFIKLRESNQLGSGNPRSLVNTLYINNTMHFGLRGRHEHEQMLWGYIDLKTDSTGTEYLEFNERATKTRNGTGDIRPFPPKMFPIQDDPLCPVKIYKEYLRRRPQDKLTPESRFYLAVKQNPDDVWFKRQPMGKNSIGSIVKNMTTAAGINDRRLTSHSIRKTTVTNLLEAGFQPTEVMQITGHKNVQSINNYSHLPIKKQKEMSAVLSETSTVPSVQPHLSDDFEEMSDEYLSQAVEVIESTHLDLAATTVDVSSTATIVDLPIQFDSNGTMTLQSQEKKCFSLFQGANISGNITINFPKV</sequence>
<dbReference type="Gene3D" id="1.10.443.10">
    <property type="entry name" value="Intergrase catalytic core"/>
    <property type="match status" value="1"/>
</dbReference>
<keyword evidence="4" id="KW-0233">DNA recombination</keyword>
<keyword evidence="1" id="KW-1017">Isopeptide bond</keyword>
<evidence type="ECO:0000256" key="4">
    <source>
        <dbReference type="ARBA" id="ARBA00023172"/>
    </source>
</evidence>
<feature type="domain" description="Tyr recombinase" evidence="5">
    <location>
        <begin position="134"/>
        <end position="348"/>
    </location>
</feature>
<protein>
    <recommendedName>
        <fullName evidence="5">Tyr recombinase domain-containing protein</fullName>
    </recommendedName>
</protein>
<dbReference type="GO" id="GO:0015074">
    <property type="term" value="P:DNA integration"/>
    <property type="evidence" value="ECO:0007669"/>
    <property type="project" value="InterPro"/>
</dbReference>
<dbReference type="Pfam" id="PF12012">
    <property type="entry name" value="DUF3504"/>
    <property type="match status" value="1"/>
</dbReference>
<evidence type="ECO:0000313" key="7">
    <source>
        <dbReference type="Proteomes" id="UP000005408"/>
    </source>
</evidence>
<organism evidence="6 7">
    <name type="scientific">Magallana gigas</name>
    <name type="common">Pacific oyster</name>
    <name type="synonym">Crassostrea gigas</name>
    <dbReference type="NCBI Taxonomy" id="29159"/>
    <lineage>
        <taxon>Eukaryota</taxon>
        <taxon>Metazoa</taxon>
        <taxon>Spiralia</taxon>
        <taxon>Lophotrochozoa</taxon>
        <taxon>Mollusca</taxon>
        <taxon>Bivalvia</taxon>
        <taxon>Autobranchia</taxon>
        <taxon>Pteriomorphia</taxon>
        <taxon>Ostreida</taxon>
        <taxon>Ostreoidea</taxon>
        <taxon>Ostreidae</taxon>
        <taxon>Magallana</taxon>
    </lineage>
</organism>
<dbReference type="AlphaFoldDB" id="A0A8W8J922"/>